<accession>A0ACD4DIY5</accession>
<keyword evidence="2" id="KW-1185">Reference proteome</keyword>
<evidence type="ECO:0000313" key="1">
    <source>
        <dbReference type="EMBL" id="UYP19954.1"/>
    </source>
</evidence>
<protein>
    <submittedName>
        <fullName evidence="1">Glycoside hydrolase family 16 protein</fullName>
    </submittedName>
</protein>
<evidence type="ECO:0000313" key="2">
    <source>
        <dbReference type="Proteomes" id="UP001156484"/>
    </source>
</evidence>
<reference evidence="1" key="1">
    <citation type="submission" date="2022-10" db="EMBL/GenBank/DDBJ databases">
        <title>Rhodococcus ferula Z13 complete genome.</title>
        <authorList>
            <person name="Long X."/>
            <person name="Zang M."/>
        </authorList>
    </citation>
    <scope>NUCLEOTIDE SEQUENCE</scope>
    <source>
        <strain evidence="1">Z13</strain>
    </source>
</reference>
<proteinExistence type="predicted"/>
<dbReference type="Proteomes" id="UP001156484">
    <property type="component" value="Chromosome"/>
</dbReference>
<dbReference type="EMBL" id="CP107551">
    <property type="protein sequence ID" value="UYP19954.1"/>
    <property type="molecule type" value="Genomic_DNA"/>
</dbReference>
<name>A0ACD4DIY5_9NOCA</name>
<keyword evidence="1" id="KW-0378">Hydrolase</keyword>
<sequence>MIGTRATACLTAALTLAAATACSTASGTAADDCPVAAQPAGGVPLPEGDLPGWKQIFTDDFDRCELGDSWGTYSGQPGGNPLGWWDESMVGVDGSVLELRSVRTDSGWVSGGVSNYPVTQTYGRWEIRMRADVSDDISYHMLLWPQSDQWPPEIDFAESVDGFRDEMSAFLHWRTSDGRDKHGVSTWGNFSDWHTVGVEWGPGIVRFLLDGEVWAEAHSDEMVPDVPMWLGMQTEGGSCERRVDWGLAPCAEESDLRADEVSVEIDWVAVYAPDFEVLEQMYYDGEFAPTESAIQFTDR</sequence>
<organism evidence="1 2">
    <name type="scientific">Rhodococcus sacchari</name>
    <dbReference type="NCBI Taxonomy" id="2962047"/>
    <lineage>
        <taxon>Bacteria</taxon>
        <taxon>Bacillati</taxon>
        <taxon>Actinomycetota</taxon>
        <taxon>Actinomycetes</taxon>
        <taxon>Mycobacteriales</taxon>
        <taxon>Nocardiaceae</taxon>
        <taxon>Rhodococcus</taxon>
    </lineage>
</organism>
<gene>
    <name evidence="1" type="ORF">OED52_05200</name>
</gene>